<dbReference type="RefSeq" id="WP_269876778.1">
    <property type="nucleotide sequence ID" value="NZ_JAPZVM010000002.1"/>
</dbReference>
<sequence length="329" mass="35876">MKKNLFYYMLAVLCTVTLFTSCSDDNGGDTPNPVNPLVGTYGLADYTTEDFAVTEGENPIKNFPISGPLYAEWEANDAFTVVASGMFRMMGAALLPQVLNTVELKEDGNIIASYVDKPTLKGTDQLMNWAMGGMLMQTFPKESEITSLAAVSGFTTSPEGLATWSESNGKLLVKLNIANILGAALGGQDASGLEEIINQVLMSEPSVLKEMLKSLFQIDLTNVSDATIKQLQGWALNGIPMNKKEEAGKVYLYLDKSAFDSMMTLRETGELDDWGKPVMKNDLIYVWDALVAANLIPEEAKTASALLQLISGYWSKTETFNIGLDLIKK</sequence>
<gene>
    <name evidence="2" type="ORF">O6P32_03220</name>
</gene>
<dbReference type="Proteomes" id="UP001141933">
    <property type="component" value="Unassembled WGS sequence"/>
</dbReference>
<feature type="chain" id="PRO_5045917514" evidence="1">
    <location>
        <begin position="24"/>
        <end position="329"/>
    </location>
</feature>
<keyword evidence="3" id="KW-1185">Reference proteome</keyword>
<comment type="caution">
    <text evidence="2">The sequence shown here is derived from an EMBL/GenBank/DDBJ whole genome shotgun (WGS) entry which is preliminary data.</text>
</comment>
<name>A0ABT4PF85_9BACT</name>
<protein>
    <submittedName>
        <fullName evidence="2">DUF4925 domain-containing protein</fullName>
    </submittedName>
</protein>
<dbReference type="Pfam" id="PF16272">
    <property type="entry name" value="DUF4925"/>
    <property type="match status" value="1"/>
</dbReference>
<dbReference type="EMBL" id="JAPZVM010000002">
    <property type="protein sequence ID" value="MCZ8371715.1"/>
    <property type="molecule type" value="Genomic_DNA"/>
</dbReference>
<organism evidence="2 3">
    <name type="scientific">Phocaeicola acetigenes</name>
    <dbReference type="NCBI Taxonomy" id="3016083"/>
    <lineage>
        <taxon>Bacteria</taxon>
        <taxon>Pseudomonadati</taxon>
        <taxon>Bacteroidota</taxon>
        <taxon>Bacteroidia</taxon>
        <taxon>Bacteroidales</taxon>
        <taxon>Bacteroidaceae</taxon>
        <taxon>Phocaeicola</taxon>
    </lineage>
</organism>
<dbReference type="InterPro" id="IPR032573">
    <property type="entry name" value="DUF4925"/>
</dbReference>
<evidence type="ECO:0000313" key="2">
    <source>
        <dbReference type="EMBL" id="MCZ8371715.1"/>
    </source>
</evidence>
<dbReference type="PROSITE" id="PS51257">
    <property type="entry name" value="PROKAR_LIPOPROTEIN"/>
    <property type="match status" value="1"/>
</dbReference>
<accession>A0ABT4PF85</accession>
<evidence type="ECO:0000256" key="1">
    <source>
        <dbReference type="SAM" id="SignalP"/>
    </source>
</evidence>
<proteinExistence type="predicted"/>
<reference evidence="2" key="1">
    <citation type="submission" date="2022-12" db="EMBL/GenBank/DDBJ databases">
        <title>Phocaeicola acetigenes sp. nov., isolated feces from a healthy human.</title>
        <authorList>
            <person name="Do H."/>
            <person name="Ha Y.B."/>
            <person name="Kim J.-S."/>
            <person name="Suh M.K."/>
            <person name="Kim H.S."/>
            <person name="Lee J.-S."/>
        </authorList>
    </citation>
    <scope>NUCLEOTIDE SEQUENCE</scope>
    <source>
        <strain evidence="2">KGMB11183</strain>
    </source>
</reference>
<feature type="signal peptide" evidence="1">
    <location>
        <begin position="1"/>
        <end position="23"/>
    </location>
</feature>
<keyword evidence="1" id="KW-0732">Signal</keyword>
<evidence type="ECO:0000313" key="3">
    <source>
        <dbReference type="Proteomes" id="UP001141933"/>
    </source>
</evidence>